<accession>A0A0C2FGI3</accession>
<dbReference type="InterPro" id="IPR015946">
    <property type="entry name" value="KH_dom-like_a/b"/>
</dbReference>
<proteinExistence type="inferred from homology"/>
<dbReference type="RefSeq" id="WP_040273706.1">
    <property type="nucleotide sequence ID" value="NZ_JROO01000026.1"/>
</dbReference>
<feature type="compositionally biased region" description="Basic and acidic residues" evidence="2">
    <location>
        <begin position="13"/>
        <end position="28"/>
    </location>
</feature>
<evidence type="ECO:0000256" key="2">
    <source>
        <dbReference type="SAM" id="MobiDB-lite"/>
    </source>
</evidence>
<evidence type="ECO:0000313" key="4">
    <source>
        <dbReference type="Proteomes" id="UP000031675"/>
    </source>
</evidence>
<dbReference type="InterPro" id="IPR003718">
    <property type="entry name" value="OsmC/Ohr_fam"/>
</dbReference>
<dbReference type="InterPro" id="IPR019953">
    <property type="entry name" value="OHR"/>
</dbReference>
<dbReference type="Proteomes" id="UP000031675">
    <property type="component" value="Unassembled WGS sequence"/>
</dbReference>
<dbReference type="PANTHER" id="PTHR33797:SF2">
    <property type="entry name" value="ORGANIC HYDROPEROXIDE RESISTANCE PROTEIN-LIKE"/>
    <property type="match status" value="1"/>
</dbReference>
<dbReference type="NCBIfam" id="TIGR03561">
    <property type="entry name" value="organ_hyd_perox"/>
    <property type="match status" value="1"/>
</dbReference>
<protein>
    <submittedName>
        <fullName evidence="3">Osmotically inducible protein C</fullName>
    </submittedName>
</protein>
<dbReference type="GO" id="GO:0006979">
    <property type="term" value="P:response to oxidative stress"/>
    <property type="evidence" value="ECO:0007669"/>
    <property type="project" value="InterPro"/>
</dbReference>
<sequence>MKVMYTAEAEVTGEGRKGYGRTPDDRLNVDLSVPKGLGGDDGPGTNPEQLFAVGYAACFHGALKKVAREAGDSAEGSTIDSRVSLGSADDGLTLAVELEVTIPGKTQEEAQKLVEAAHQVCPYSRATRGNIEVTLTTKNG</sequence>
<keyword evidence="4" id="KW-1185">Reference proteome</keyword>
<comment type="caution">
    <text evidence="3">The sequence shown here is derived from an EMBL/GenBank/DDBJ whole genome shotgun (WGS) entry which is preliminary data.</text>
</comment>
<dbReference type="PANTHER" id="PTHR33797">
    <property type="entry name" value="ORGANIC HYDROPEROXIDE RESISTANCE PROTEIN-LIKE"/>
    <property type="match status" value="1"/>
</dbReference>
<dbReference type="Pfam" id="PF02566">
    <property type="entry name" value="OsmC"/>
    <property type="match status" value="1"/>
</dbReference>
<dbReference type="EMBL" id="JROO01000026">
    <property type="protein sequence ID" value="KIH98384.1"/>
    <property type="molecule type" value="Genomic_DNA"/>
</dbReference>
<comment type="similarity">
    <text evidence="1">Belongs to the OsmC/Ohr family.</text>
</comment>
<feature type="region of interest" description="Disordered" evidence="2">
    <location>
        <begin position="1"/>
        <end position="45"/>
    </location>
</feature>
<gene>
    <name evidence="3" type="ORF">LP52_13165</name>
</gene>
<dbReference type="Gene3D" id="2.20.25.10">
    <property type="match status" value="1"/>
</dbReference>
<dbReference type="OrthoDB" id="9797508at2"/>
<evidence type="ECO:0000256" key="1">
    <source>
        <dbReference type="ARBA" id="ARBA00007378"/>
    </source>
</evidence>
<reference evidence="4" key="1">
    <citation type="journal article" date="2015" name="Chem. Biol.">
        <title>Structure, bioactivity, and resistance mechanism of streptomonomicin, an unusual lasso Peptide from an understudied halophilic actinomycete.</title>
        <authorList>
            <person name="Metelev M."/>
            <person name="Tietz J.I."/>
            <person name="Melby J.O."/>
            <person name="Blair P.M."/>
            <person name="Zhu L."/>
            <person name="Livnat I."/>
            <person name="Severinov K."/>
            <person name="Mitchell D.A."/>
        </authorList>
    </citation>
    <scope>NUCLEOTIDE SEQUENCE [LARGE SCALE GENOMIC DNA]</scope>
    <source>
        <strain evidence="4">YIM 90003</strain>
    </source>
</reference>
<dbReference type="InterPro" id="IPR036102">
    <property type="entry name" value="OsmC/Ohrsf"/>
</dbReference>
<dbReference type="Gene3D" id="3.30.300.20">
    <property type="match status" value="1"/>
</dbReference>
<dbReference type="SUPFAM" id="SSF82784">
    <property type="entry name" value="OsmC-like"/>
    <property type="match status" value="1"/>
</dbReference>
<name>A0A0C2FGI3_9ACTN</name>
<organism evidence="3 4">
    <name type="scientific">Streptomonospora alba</name>
    <dbReference type="NCBI Taxonomy" id="183763"/>
    <lineage>
        <taxon>Bacteria</taxon>
        <taxon>Bacillati</taxon>
        <taxon>Actinomycetota</taxon>
        <taxon>Actinomycetes</taxon>
        <taxon>Streptosporangiales</taxon>
        <taxon>Nocardiopsidaceae</taxon>
        <taxon>Streptomonospora</taxon>
    </lineage>
</organism>
<evidence type="ECO:0000313" key="3">
    <source>
        <dbReference type="EMBL" id="KIH98384.1"/>
    </source>
</evidence>
<dbReference type="AlphaFoldDB" id="A0A0C2FGI3"/>
<dbReference type="STRING" id="183763.LP52_13165"/>